<dbReference type="InterPro" id="IPR001303">
    <property type="entry name" value="Aldolase_II/adducin_N"/>
</dbReference>
<proteinExistence type="predicted"/>
<protein>
    <recommendedName>
        <fullName evidence="2">Class II aldolase/adducin N-terminal domain-containing protein</fullName>
    </recommendedName>
</protein>
<evidence type="ECO:0000256" key="1">
    <source>
        <dbReference type="SAM" id="MobiDB-lite"/>
    </source>
</evidence>
<dbReference type="KEGG" id="bfu:BCIN_06g07350"/>
<feature type="domain" description="Class II aldolase/adducin N-terminal" evidence="2">
    <location>
        <begin position="68"/>
        <end position="250"/>
    </location>
</feature>
<evidence type="ECO:0000259" key="2">
    <source>
        <dbReference type="SMART" id="SM01007"/>
    </source>
</evidence>
<dbReference type="PANTHER" id="PTHR10672:SF41">
    <property type="entry name" value="CLASS II ALDOLASE_ADDUCIN DOMAIN PROTEIN (AFU_ORTHOLOGUE AFUA_3G01330)"/>
    <property type="match status" value="1"/>
</dbReference>
<sequence>MAPPSATASSEPLNTGAAIPTTSHSTLSTQTHEPGLSKEQAQARTHSMKLPMRTPLEDKYAEREYQKGRLALAFRIFAKLGFDEGVAGHITMRDPVDPTSFWVNPFGVAWPLLRASDLILVNKDGNVIEGGPCRLLNTAAYMIHHAVHTARPEINAVAHSHSIYGRAFCALGRPLETITQDACSFHNDLALYSSFRGIVLASEEGHAIASALGNKKAALLQNHGLLTCGETIESAVFWFMSLEKCCHAQLLADAAAGGRGGETIKIQEEDAVYTYRTVGREAAGYFSAKPAFDMMEHESGTDYKW</sequence>
<dbReference type="GO" id="GO:0051015">
    <property type="term" value="F:actin filament binding"/>
    <property type="evidence" value="ECO:0007669"/>
    <property type="project" value="TreeGrafter"/>
</dbReference>
<dbReference type="Proteomes" id="UP000001798">
    <property type="component" value="Chromosome 6"/>
</dbReference>
<name>A0A384JLT4_BOTFB</name>
<organism evidence="3 4">
    <name type="scientific">Botryotinia fuckeliana (strain B05.10)</name>
    <name type="common">Noble rot fungus</name>
    <name type="synonym">Botrytis cinerea</name>
    <dbReference type="NCBI Taxonomy" id="332648"/>
    <lineage>
        <taxon>Eukaryota</taxon>
        <taxon>Fungi</taxon>
        <taxon>Dikarya</taxon>
        <taxon>Ascomycota</taxon>
        <taxon>Pezizomycotina</taxon>
        <taxon>Leotiomycetes</taxon>
        <taxon>Helotiales</taxon>
        <taxon>Sclerotiniaceae</taxon>
        <taxon>Botrytis</taxon>
    </lineage>
</organism>
<evidence type="ECO:0000313" key="4">
    <source>
        <dbReference type="Proteomes" id="UP000001798"/>
    </source>
</evidence>
<dbReference type="InterPro" id="IPR036409">
    <property type="entry name" value="Aldolase_II/adducin_N_sf"/>
</dbReference>
<dbReference type="Gene3D" id="3.40.225.10">
    <property type="entry name" value="Class II aldolase/adducin N-terminal domain"/>
    <property type="match status" value="1"/>
</dbReference>
<dbReference type="OrthoDB" id="3238794at2759"/>
<gene>
    <name evidence="3" type="ORF">BCIN_06g07350</name>
</gene>
<dbReference type="SUPFAM" id="SSF53639">
    <property type="entry name" value="AraD/HMP-PK domain-like"/>
    <property type="match status" value="1"/>
</dbReference>
<dbReference type="InterPro" id="IPR051017">
    <property type="entry name" value="Aldolase-II_Adducin_sf"/>
</dbReference>
<dbReference type="OMA" id="EAVFWFV"/>
<keyword evidence="4" id="KW-1185">Reference proteome</keyword>
<dbReference type="SMART" id="SM01007">
    <property type="entry name" value="Aldolase_II"/>
    <property type="match status" value="1"/>
</dbReference>
<dbReference type="NCBIfam" id="NF004855">
    <property type="entry name" value="PRK06208.1"/>
    <property type="match status" value="1"/>
</dbReference>
<dbReference type="VEuPathDB" id="FungiDB:Bcin06g07350"/>
<accession>A0A384JLT4</accession>
<evidence type="ECO:0000313" key="3">
    <source>
        <dbReference type="EMBL" id="ATZ51324.1"/>
    </source>
</evidence>
<reference evidence="3 4" key="1">
    <citation type="journal article" date="2011" name="PLoS Genet.">
        <title>Genomic analysis of the necrotrophic fungal pathogens Sclerotinia sclerotiorum and Botrytis cinerea.</title>
        <authorList>
            <person name="Amselem J."/>
            <person name="Cuomo C.A."/>
            <person name="van Kan J.A."/>
            <person name="Viaud M."/>
            <person name="Benito E.P."/>
            <person name="Couloux A."/>
            <person name="Coutinho P.M."/>
            <person name="de Vries R.P."/>
            <person name="Dyer P.S."/>
            <person name="Fillinger S."/>
            <person name="Fournier E."/>
            <person name="Gout L."/>
            <person name="Hahn M."/>
            <person name="Kohn L."/>
            <person name="Lapalu N."/>
            <person name="Plummer K.M."/>
            <person name="Pradier J.M."/>
            <person name="Quevillon E."/>
            <person name="Sharon A."/>
            <person name="Simon A."/>
            <person name="ten Have A."/>
            <person name="Tudzynski B."/>
            <person name="Tudzynski P."/>
            <person name="Wincker P."/>
            <person name="Andrew M."/>
            <person name="Anthouard V."/>
            <person name="Beever R.E."/>
            <person name="Beffa R."/>
            <person name="Benoit I."/>
            <person name="Bouzid O."/>
            <person name="Brault B."/>
            <person name="Chen Z."/>
            <person name="Choquer M."/>
            <person name="Collemare J."/>
            <person name="Cotton P."/>
            <person name="Danchin E.G."/>
            <person name="Da Silva C."/>
            <person name="Gautier A."/>
            <person name="Giraud C."/>
            <person name="Giraud T."/>
            <person name="Gonzalez C."/>
            <person name="Grossetete S."/>
            <person name="Guldener U."/>
            <person name="Henrissat B."/>
            <person name="Howlett B.J."/>
            <person name="Kodira C."/>
            <person name="Kretschmer M."/>
            <person name="Lappartient A."/>
            <person name="Leroch M."/>
            <person name="Levis C."/>
            <person name="Mauceli E."/>
            <person name="Neuveglise C."/>
            <person name="Oeser B."/>
            <person name="Pearson M."/>
            <person name="Poulain J."/>
            <person name="Poussereau N."/>
            <person name="Quesneville H."/>
            <person name="Rascle C."/>
            <person name="Schumacher J."/>
            <person name="Segurens B."/>
            <person name="Sexton A."/>
            <person name="Silva E."/>
            <person name="Sirven C."/>
            <person name="Soanes D.M."/>
            <person name="Talbot N.J."/>
            <person name="Templeton M."/>
            <person name="Yandava C."/>
            <person name="Yarden O."/>
            <person name="Zeng Q."/>
            <person name="Rollins J.A."/>
            <person name="Lebrun M.H."/>
            <person name="Dickman M."/>
        </authorList>
    </citation>
    <scope>NUCLEOTIDE SEQUENCE [LARGE SCALE GENOMIC DNA]</scope>
    <source>
        <strain evidence="3 4">B05.10</strain>
    </source>
</reference>
<feature type="compositionally biased region" description="Low complexity" evidence="1">
    <location>
        <begin position="21"/>
        <end position="32"/>
    </location>
</feature>
<dbReference type="GeneID" id="5427817"/>
<dbReference type="Pfam" id="PF00596">
    <property type="entry name" value="Aldolase_II"/>
    <property type="match status" value="1"/>
</dbReference>
<feature type="compositionally biased region" description="Polar residues" evidence="1">
    <location>
        <begin position="1"/>
        <end position="13"/>
    </location>
</feature>
<dbReference type="EMBL" id="CP009810">
    <property type="protein sequence ID" value="ATZ51324.1"/>
    <property type="molecule type" value="Genomic_DNA"/>
</dbReference>
<dbReference type="GO" id="GO:0005856">
    <property type="term" value="C:cytoskeleton"/>
    <property type="evidence" value="ECO:0007669"/>
    <property type="project" value="TreeGrafter"/>
</dbReference>
<dbReference type="AlphaFoldDB" id="A0A384JLT4"/>
<reference evidence="3 4" key="2">
    <citation type="journal article" date="2012" name="Eukaryot. Cell">
        <title>Genome update of Botrytis cinerea strains B05.10 and T4.</title>
        <authorList>
            <person name="Staats M."/>
            <person name="van Kan J.A."/>
        </authorList>
    </citation>
    <scope>NUCLEOTIDE SEQUENCE [LARGE SCALE GENOMIC DNA]</scope>
    <source>
        <strain evidence="3 4">B05.10</strain>
    </source>
</reference>
<dbReference type="PANTHER" id="PTHR10672">
    <property type="entry name" value="ADDUCIN"/>
    <property type="match status" value="1"/>
</dbReference>
<reference evidence="3 4" key="3">
    <citation type="journal article" date="2017" name="Mol. Plant Pathol.">
        <title>A gapless genome sequence of the fungus Botrytis cinerea.</title>
        <authorList>
            <person name="Van Kan J.A."/>
            <person name="Stassen J.H."/>
            <person name="Mosbach A."/>
            <person name="Van Der Lee T.A."/>
            <person name="Faino L."/>
            <person name="Farmer A.D."/>
            <person name="Papasotiriou D.G."/>
            <person name="Zhou S."/>
            <person name="Seidl M.F."/>
            <person name="Cottam E."/>
            <person name="Edel D."/>
            <person name="Hahn M."/>
            <person name="Schwartz D.C."/>
            <person name="Dietrich R.A."/>
            <person name="Widdison S."/>
            <person name="Scalliet G."/>
        </authorList>
    </citation>
    <scope>NUCLEOTIDE SEQUENCE [LARGE SCALE GENOMIC DNA]</scope>
    <source>
        <strain evidence="3 4">B05.10</strain>
    </source>
</reference>
<dbReference type="RefSeq" id="XP_001547344.1">
    <property type="nucleotide sequence ID" value="XM_001547294.2"/>
</dbReference>
<feature type="region of interest" description="Disordered" evidence="1">
    <location>
        <begin position="1"/>
        <end position="55"/>
    </location>
</feature>
<dbReference type="FunFam" id="3.40.225.10:FF:000009">
    <property type="entry name" value="Class II aldolase/adducin N-terminal"/>
    <property type="match status" value="1"/>
</dbReference>